<dbReference type="AlphaFoldDB" id="A0A9X1F5X9"/>
<sequence>MKKLLCLLAILIIGFTSCEGRKTQSQALSEDIEEFKKEVKVEKIVYEPETYMEREVDTLLHNGYRVKIKTYSDMDNAVLFTKIKDTVNYQTYYRNFRFDILIEKNGKRIFDQYFNKDKVNSFFKFYTIKDYNFDELGVLKSIEINDDLSFSDRVKIEVMYTIPETDKTSLHSLSIDNKGTLKVERIETN</sequence>
<keyword evidence="2" id="KW-1185">Reference proteome</keyword>
<name>A0A9X1F5X9_9FLAO</name>
<evidence type="ECO:0008006" key="3">
    <source>
        <dbReference type="Google" id="ProtNLM"/>
    </source>
</evidence>
<evidence type="ECO:0000313" key="2">
    <source>
        <dbReference type="Proteomes" id="UP001138894"/>
    </source>
</evidence>
<protein>
    <recommendedName>
        <fullName evidence="3">DUF4738 domain-containing protein</fullName>
    </recommendedName>
</protein>
<gene>
    <name evidence="1" type="ORF">KCG49_02145</name>
</gene>
<dbReference type="PROSITE" id="PS51257">
    <property type="entry name" value="PROKAR_LIPOPROTEIN"/>
    <property type="match status" value="1"/>
</dbReference>
<dbReference type="RefSeq" id="WP_218544545.1">
    <property type="nucleotide sequence ID" value="NZ_JAGSPD010000002.1"/>
</dbReference>
<organism evidence="1 2">
    <name type="scientific">Winogradskyella luteola</name>
    <dbReference type="NCBI Taxonomy" id="2828330"/>
    <lineage>
        <taxon>Bacteria</taxon>
        <taxon>Pseudomonadati</taxon>
        <taxon>Bacteroidota</taxon>
        <taxon>Flavobacteriia</taxon>
        <taxon>Flavobacteriales</taxon>
        <taxon>Flavobacteriaceae</taxon>
        <taxon>Winogradskyella</taxon>
    </lineage>
</organism>
<reference evidence="1" key="1">
    <citation type="submission" date="2021-04" db="EMBL/GenBank/DDBJ databases">
        <authorList>
            <person name="Pira H."/>
            <person name="Risdian C."/>
            <person name="Wink J."/>
        </authorList>
    </citation>
    <scope>NUCLEOTIDE SEQUENCE</scope>
    <source>
        <strain evidence="1">WHY3</strain>
    </source>
</reference>
<accession>A0A9X1F5X9</accession>
<proteinExistence type="predicted"/>
<dbReference type="EMBL" id="JAGSPD010000002">
    <property type="protein sequence ID" value="MBV7267990.1"/>
    <property type="molecule type" value="Genomic_DNA"/>
</dbReference>
<comment type="caution">
    <text evidence="1">The sequence shown here is derived from an EMBL/GenBank/DDBJ whole genome shotgun (WGS) entry which is preliminary data.</text>
</comment>
<evidence type="ECO:0000313" key="1">
    <source>
        <dbReference type="EMBL" id="MBV7267990.1"/>
    </source>
</evidence>
<dbReference type="Proteomes" id="UP001138894">
    <property type="component" value="Unassembled WGS sequence"/>
</dbReference>